<reference evidence="2 3" key="1">
    <citation type="submission" date="2023-12" db="EMBL/GenBank/DDBJ databases">
        <title>Sinomonas terricola sp. nov, isolated from litchi orchard soil in Guangdong, PR China.</title>
        <authorList>
            <person name="Jiaxin W."/>
            <person name="Yang Z."/>
            <person name="Honghui Z."/>
        </authorList>
    </citation>
    <scope>NUCLEOTIDE SEQUENCE [LARGE SCALE GENOMIC DNA]</scope>
    <source>
        <strain evidence="2 3">JGH33</strain>
    </source>
</reference>
<dbReference type="PANTHER" id="PTHR31302">
    <property type="entry name" value="TRANSMEMBRANE PROTEIN WITH METALLOPHOSPHOESTERASE DOMAIN-RELATED"/>
    <property type="match status" value="1"/>
</dbReference>
<accession>A0ABU5T2Y7</accession>
<evidence type="ECO:0000259" key="1">
    <source>
        <dbReference type="Pfam" id="PF00149"/>
    </source>
</evidence>
<dbReference type="PANTHER" id="PTHR31302:SF20">
    <property type="entry name" value="CONSERVED PROTEIN"/>
    <property type="match status" value="1"/>
</dbReference>
<dbReference type="EMBL" id="JAYGGQ010000001">
    <property type="protein sequence ID" value="MEA5453836.1"/>
    <property type="molecule type" value="Genomic_DNA"/>
</dbReference>
<dbReference type="InterPro" id="IPR004843">
    <property type="entry name" value="Calcineurin-like_PHP"/>
</dbReference>
<proteinExistence type="predicted"/>
<dbReference type="SUPFAM" id="SSF56300">
    <property type="entry name" value="Metallo-dependent phosphatases"/>
    <property type="match status" value="1"/>
</dbReference>
<protein>
    <submittedName>
        <fullName evidence="2">Metallophosphoesterase</fullName>
    </submittedName>
</protein>
<organism evidence="2 3">
    <name type="scientific">Sinomonas terricola</name>
    <dbReference type="NCBI Taxonomy" id="3110330"/>
    <lineage>
        <taxon>Bacteria</taxon>
        <taxon>Bacillati</taxon>
        <taxon>Actinomycetota</taxon>
        <taxon>Actinomycetes</taxon>
        <taxon>Micrococcales</taxon>
        <taxon>Micrococcaceae</taxon>
        <taxon>Sinomonas</taxon>
    </lineage>
</organism>
<feature type="domain" description="Calcineurin-like phosphoesterase" evidence="1">
    <location>
        <begin position="75"/>
        <end position="264"/>
    </location>
</feature>
<dbReference type="RefSeq" id="WP_323277582.1">
    <property type="nucleotide sequence ID" value="NZ_JAYGGQ010000001.1"/>
</dbReference>
<dbReference type="Pfam" id="PF00149">
    <property type="entry name" value="Metallophos"/>
    <property type="match status" value="1"/>
</dbReference>
<evidence type="ECO:0000313" key="3">
    <source>
        <dbReference type="Proteomes" id="UP001304769"/>
    </source>
</evidence>
<evidence type="ECO:0000313" key="2">
    <source>
        <dbReference type="EMBL" id="MEA5453836.1"/>
    </source>
</evidence>
<name>A0ABU5T2Y7_9MICC</name>
<keyword evidence="3" id="KW-1185">Reference proteome</keyword>
<gene>
    <name evidence="2" type="ORF">SPF06_03790</name>
</gene>
<comment type="caution">
    <text evidence="2">The sequence shown here is derived from an EMBL/GenBank/DDBJ whole genome shotgun (WGS) entry which is preliminary data.</text>
</comment>
<sequence length="332" mass="35616">MAASDGLAPTSGRALARVAGRTTAVLATGAKRTALLAGMAVSAGVAAAAYGWWEKDQFRLREETVAVLPAGSRPLRVLHLSDIHFVPGQNKKARWLAGLADLAPDLVVNTGDNLSHVEAIDPLLDALGPLLRYPGVYVPGSNDYYAPVLRNPASYLLGPSNTRPLPTRIPLDWRRLSEGFGAAGWVDLTNRSQSLAFNGTRFDFSGVDDPHLKRERYADWPRGASGHDRKPHVKVAVIHAPYQRVLDHFTGAGADIILAGHTHGGQICLPGYGALVSNCDLPTWRAKGLTTWEHAGRWAPLNVSGGIGTSRFAPIRVACRPEAVLLTLRAKS</sequence>
<dbReference type="InterPro" id="IPR051158">
    <property type="entry name" value="Metallophosphoesterase_sf"/>
</dbReference>
<dbReference type="Gene3D" id="3.60.21.10">
    <property type="match status" value="1"/>
</dbReference>
<dbReference type="Proteomes" id="UP001304769">
    <property type="component" value="Unassembled WGS sequence"/>
</dbReference>
<dbReference type="InterPro" id="IPR029052">
    <property type="entry name" value="Metallo-depent_PP-like"/>
</dbReference>